<sequence length="93" mass="10326">MSRTVDLTPTWAGLLPVLVELAHEGNGTARPLARQELERMAQAADRWNARMALVERYNTALNLKEITPNGDDYNELMSLLDGGAYVEPEEAGR</sequence>
<keyword evidence="2" id="KW-1185">Reference proteome</keyword>
<accession>A0AAE7SXJ4</accession>
<evidence type="ECO:0000313" key="2">
    <source>
        <dbReference type="Proteomes" id="UP000827856"/>
    </source>
</evidence>
<evidence type="ECO:0000313" key="1">
    <source>
        <dbReference type="EMBL" id="QOC54175.1"/>
    </source>
</evidence>
<name>A0AAE7SXJ4_9CAUD</name>
<organism evidence="1 2">
    <name type="scientific">Caulobacter phage S2B</name>
    <dbReference type="NCBI Taxonomy" id="2759120"/>
    <lineage>
        <taxon>Viruses</taxon>
        <taxon>Duplodnaviria</taxon>
        <taxon>Heunggongvirae</taxon>
        <taxon>Uroviricota</taxon>
        <taxon>Caudoviricetes</taxon>
        <taxon>Autographivirales</taxon>
        <taxon>Autographivirales incertae sedis</taxon>
        <taxon>Sumtervirus</taxon>
        <taxon>Sumtervirus S2B</taxon>
    </lineage>
</organism>
<gene>
    <name evidence="1" type="primary">S2B_gp061c</name>
</gene>
<dbReference type="EMBL" id="MN857473">
    <property type="protein sequence ID" value="QOC54175.1"/>
    <property type="molecule type" value="Genomic_DNA"/>
</dbReference>
<proteinExistence type="predicted"/>
<reference evidence="1" key="1">
    <citation type="submission" date="2019-12" db="EMBL/GenBank/DDBJ databases">
        <title>S2B, a lysogenic bacteriophage that infects Caulobacter crescentus.</title>
        <authorList>
            <person name="Ely B."/>
            <person name="Berrios L."/>
            <person name="Thomas Q."/>
        </authorList>
    </citation>
    <scope>NUCLEOTIDE SEQUENCE</scope>
</reference>
<dbReference type="Proteomes" id="UP000827856">
    <property type="component" value="Segment"/>
</dbReference>
<protein>
    <submittedName>
        <fullName evidence="1">Uncharacterized protein</fullName>
    </submittedName>
</protein>